<dbReference type="Pfam" id="PF01566">
    <property type="entry name" value="Nramp"/>
    <property type="match status" value="1"/>
</dbReference>
<comment type="similarity">
    <text evidence="2">Belongs to the NRAMP family.</text>
</comment>
<evidence type="ECO:0000256" key="3">
    <source>
        <dbReference type="ARBA" id="ARBA00022692"/>
    </source>
</evidence>
<evidence type="ECO:0000313" key="8">
    <source>
        <dbReference type="Proteomes" id="UP000230423"/>
    </source>
</evidence>
<dbReference type="AlphaFoldDB" id="A0A2G9U166"/>
<gene>
    <name evidence="7" type="ORF">TELCIR_14440</name>
</gene>
<dbReference type="Proteomes" id="UP000230423">
    <property type="component" value="Unassembled WGS sequence"/>
</dbReference>
<evidence type="ECO:0000256" key="4">
    <source>
        <dbReference type="ARBA" id="ARBA00022989"/>
    </source>
</evidence>
<evidence type="ECO:0000256" key="5">
    <source>
        <dbReference type="ARBA" id="ARBA00023136"/>
    </source>
</evidence>
<keyword evidence="3 6" id="KW-0812">Transmembrane</keyword>
<name>A0A2G9U166_TELCI</name>
<dbReference type="OrthoDB" id="409173at2759"/>
<dbReference type="GO" id="GO:0005886">
    <property type="term" value="C:plasma membrane"/>
    <property type="evidence" value="ECO:0007669"/>
    <property type="project" value="TreeGrafter"/>
</dbReference>
<dbReference type="InterPro" id="IPR001046">
    <property type="entry name" value="NRAMP_fam"/>
</dbReference>
<feature type="transmembrane region" description="Helical" evidence="6">
    <location>
        <begin position="115"/>
        <end position="137"/>
    </location>
</feature>
<evidence type="ECO:0000256" key="1">
    <source>
        <dbReference type="ARBA" id="ARBA00004141"/>
    </source>
</evidence>
<evidence type="ECO:0000256" key="6">
    <source>
        <dbReference type="SAM" id="Phobius"/>
    </source>
</evidence>
<reference evidence="7 8" key="1">
    <citation type="submission" date="2015-09" db="EMBL/GenBank/DDBJ databases">
        <title>Draft genome of the parasitic nematode Teladorsagia circumcincta isolate WARC Sus (inbred).</title>
        <authorList>
            <person name="Mitreva M."/>
        </authorList>
    </citation>
    <scope>NUCLEOTIDE SEQUENCE [LARGE SCALE GENOMIC DNA]</scope>
    <source>
        <strain evidence="7 8">S</strain>
    </source>
</reference>
<keyword evidence="8" id="KW-1185">Reference proteome</keyword>
<feature type="transmembrane region" description="Helical" evidence="6">
    <location>
        <begin position="69"/>
        <end position="89"/>
    </location>
</feature>
<keyword evidence="5 6" id="KW-0472">Membrane</keyword>
<dbReference type="PANTHER" id="PTHR11706:SF32">
    <property type="entry name" value="NRAMP-LIKE TRANSPORTER SMF-3"/>
    <property type="match status" value="1"/>
</dbReference>
<dbReference type="GO" id="GO:0005384">
    <property type="term" value="F:manganese ion transmembrane transporter activity"/>
    <property type="evidence" value="ECO:0007669"/>
    <property type="project" value="TreeGrafter"/>
</dbReference>
<proteinExistence type="inferred from homology"/>
<dbReference type="GO" id="GO:0010008">
    <property type="term" value="C:endosome membrane"/>
    <property type="evidence" value="ECO:0007669"/>
    <property type="project" value="TreeGrafter"/>
</dbReference>
<evidence type="ECO:0000256" key="2">
    <source>
        <dbReference type="ARBA" id="ARBA00006670"/>
    </source>
</evidence>
<keyword evidence="4 6" id="KW-1133">Transmembrane helix</keyword>
<dbReference type="EMBL" id="KZ350376">
    <property type="protein sequence ID" value="PIO63945.1"/>
    <property type="molecule type" value="Genomic_DNA"/>
</dbReference>
<dbReference type="GO" id="GO:0015086">
    <property type="term" value="F:cadmium ion transmembrane transporter activity"/>
    <property type="evidence" value="ECO:0007669"/>
    <property type="project" value="TreeGrafter"/>
</dbReference>
<feature type="transmembrane region" description="Helical" evidence="6">
    <location>
        <begin position="158"/>
        <end position="181"/>
    </location>
</feature>
<accession>A0A2G9U166</accession>
<organism evidence="7 8">
    <name type="scientific">Teladorsagia circumcincta</name>
    <name type="common">Brown stomach worm</name>
    <name type="synonym">Ostertagia circumcincta</name>
    <dbReference type="NCBI Taxonomy" id="45464"/>
    <lineage>
        <taxon>Eukaryota</taxon>
        <taxon>Metazoa</taxon>
        <taxon>Ecdysozoa</taxon>
        <taxon>Nematoda</taxon>
        <taxon>Chromadorea</taxon>
        <taxon>Rhabditida</taxon>
        <taxon>Rhabditina</taxon>
        <taxon>Rhabditomorpha</taxon>
        <taxon>Strongyloidea</taxon>
        <taxon>Trichostrongylidae</taxon>
        <taxon>Teladorsagia</taxon>
    </lineage>
</organism>
<feature type="transmembrane region" description="Helical" evidence="6">
    <location>
        <begin position="39"/>
        <end position="57"/>
    </location>
</feature>
<sequence>MLSEGAGFVNKEAIDEDLLDQKASLQKEEVRLNVEKLNAILKIFAILIFLTVTNTSAQAFSERYGVRKFEAFFGFLIACMAASFGFEFAESKPNVGSLFTGMVVPWCTGCDTTQFLQGVSIVGAVIMPHNLYLHSALVKSRLVDRTRESKVKEANKYYFIESFFALFCSFWINVLVVAVFAQGMYGKTNAQVKHNCDTFDNHMPGFYKDVFENNTDTADVDIFHAGVFLGCTFGVGALYVWAIGILAAGQSSTMTGTYAGQFAMEASFQMVQLPFALIPVLTFVSDKRTYYCLVAMGILRPFGWACLPEPQYQDFDAPWLSSKNDSKTVDAYVNVICRNDDEDNESLEKRAL</sequence>
<comment type="subcellular location">
    <subcellularLocation>
        <location evidence="1">Membrane</location>
        <topology evidence="1">Multi-pass membrane protein</topology>
    </subcellularLocation>
</comment>
<dbReference type="PANTHER" id="PTHR11706">
    <property type="entry name" value="SOLUTE CARRIER PROTEIN FAMILY 11 MEMBER"/>
    <property type="match status" value="1"/>
</dbReference>
<evidence type="ECO:0000313" key="7">
    <source>
        <dbReference type="EMBL" id="PIO63945.1"/>
    </source>
</evidence>
<dbReference type="PRINTS" id="PR00447">
    <property type="entry name" value="NATRESASSCMP"/>
</dbReference>
<dbReference type="GO" id="GO:0005381">
    <property type="term" value="F:iron ion transmembrane transporter activity"/>
    <property type="evidence" value="ECO:0007669"/>
    <property type="project" value="TreeGrafter"/>
</dbReference>
<feature type="transmembrane region" description="Helical" evidence="6">
    <location>
        <begin position="222"/>
        <end position="248"/>
    </location>
</feature>
<protein>
    <submittedName>
        <fullName evidence="7">Metal ion transporter, metal ion transporter family</fullName>
    </submittedName>
</protein>